<dbReference type="AlphaFoldDB" id="A0A330L6C8"/>
<keyword evidence="2" id="KW-1185">Reference proteome</keyword>
<dbReference type="EMBL" id="OUNR01000016">
    <property type="protein sequence ID" value="SPP65385.1"/>
    <property type="molecule type" value="Genomic_DNA"/>
</dbReference>
<organism evidence="1 2">
    <name type="scientific">Nitrospira lenta</name>
    <dbReference type="NCBI Taxonomy" id="1436998"/>
    <lineage>
        <taxon>Bacteria</taxon>
        <taxon>Pseudomonadati</taxon>
        <taxon>Nitrospirota</taxon>
        <taxon>Nitrospiria</taxon>
        <taxon>Nitrospirales</taxon>
        <taxon>Nitrospiraceae</taxon>
        <taxon>Nitrospira</taxon>
    </lineage>
</organism>
<dbReference type="InParanoid" id="A0A330L6C8"/>
<dbReference type="InterPro" id="IPR036422">
    <property type="entry name" value="RuBisCO_lsu_N_sf"/>
</dbReference>
<evidence type="ECO:0000313" key="1">
    <source>
        <dbReference type="EMBL" id="SPP65385.1"/>
    </source>
</evidence>
<reference evidence="2" key="1">
    <citation type="submission" date="2018-04" db="EMBL/GenBank/DDBJ databases">
        <authorList>
            <person name="Lucker S."/>
            <person name="Sakoula D."/>
        </authorList>
    </citation>
    <scope>NUCLEOTIDE SEQUENCE [LARGE SCALE GENOMIC DNA]</scope>
</reference>
<accession>A0A330L6C8</accession>
<proteinExistence type="predicted"/>
<sequence>MNTLSGHRFSVEYNLTRTETRARSGAGRLCADQTIEAPLSLLRTCRIPEGLLGGVEEFA</sequence>
<dbReference type="Proteomes" id="UP000248168">
    <property type="component" value="Unassembled WGS sequence"/>
</dbReference>
<name>A0A330L6C8_9BACT</name>
<evidence type="ECO:0000313" key="2">
    <source>
        <dbReference type="Proteomes" id="UP000248168"/>
    </source>
</evidence>
<protein>
    <submittedName>
        <fullName evidence="1">Uncharacterized protein</fullName>
    </submittedName>
</protein>
<dbReference type="Gene3D" id="3.30.70.150">
    <property type="entry name" value="RuBisCO large subunit, N-terminal domain"/>
    <property type="match status" value="1"/>
</dbReference>
<dbReference type="GO" id="GO:0015977">
    <property type="term" value="P:carbon fixation"/>
    <property type="evidence" value="ECO:0007669"/>
    <property type="project" value="InterPro"/>
</dbReference>
<dbReference type="GO" id="GO:0016984">
    <property type="term" value="F:ribulose-bisphosphate carboxylase activity"/>
    <property type="evidence" value="ECO:0007669"/>
    <property type="project" value="InterPro"/>
</dbReference>
<gene>
    <name evidence="1" type="ORF">NITLEN_30299</name>
</gene>